<organism evidence="2 3">
    <name type="scientific">Candidatus Magasanikbacteria bacterium GW2011_GWA2_56_11</name>
    <dbReference type="NCBI Taxonomy" id="1619044"/>
    <lineage>
        <taxon>Bacteria</taxon>
        <taxon>Candidatus Magasanikiibacteriota</taxon>
    </lineage>
</organism>
<dbReference type="EMBL" id="LCRX01000001">
    <property type="protein sequence ID" value="KKW43042.1"/>
    <property type="molecule type" value="Genomic_DNA"/>
</dbReference>
<dbReference type="SUPFAM" id="SSF55729">
    <property type="entry name" value="Acyl-CoA N-acyltransferases (Nat)"/>
    <property type="match status" value="1"/>
</dbReference>
<dbReference type="STRING" id="1619044.UY92_C0001G0056"/>
<protein>
    <submittedName>
        <fullName evidence="2">GCN5-related N-acetyltransferase</fullName>
    </submittedName>
</protein>
<dbReference type="AlphaFoldDB" id="A0A0G2ANW7"/>
<dbReference type="InterPro" id="IPR000182">
    <property type="entry name" value="GNAT_dom"/>
</dbReference>
<keyword evidence="2" id="KW-0808">Transferase</keyword>
<dbReference type="GO" id="GO:0016747">
    <property type="term" value="F:acyltransferase activity, transferring groups other than amino-acyl groups"/>
    <property type="evidence" value="ECO:0007669"/>
    <property type="project" value="InterPro"/>
</dbReference>
<reference evidence="2 3" key="1">
    <citation type="journal article" date="2015" name="Nature">
        <title>rRNA introns, odd ribosomes, and small enigmatic genomes across a large radiation of phyla.</title>
        <authorList>
            <person name="Brown C.T."/>
            <person name="Hug L.A."/>
            <person name="Thomas B.C."/>
            <person name="Sharon I."/>
            <person name="Castelle C.J."/>
            <person name="Singh A."/>
            <person name="Wilkins M.J."/>
            <person name="Williams K.H."/>
            <person name="Banfield J.F."/>
        </authorList>
    </citation>
    <scope>NUCLEOTIDE SEQUENCE [LARGE SCALE GENOMIC DNA]</scope>
</reference>
<sequence length="155" mass="18187">MDEIHFSKLTDVGGIEVLRGRSGRYNDFVYTYERPTLDLLKKNFFLRDSLYLVADNGTVFVAFCSIDRDWWENNFFMIREIIVDQNFQKQGIGETIMRMCIEHAQSKGAAGVVTETAFENIPMQKLCIKLGFKVWDNPQWKEGVTYKLLFQERHN</sequence>
<dbReference type="Pfam" id="PF00583">
    <property type="entry name" value="Acetyltransf_1"/>
    <property type="match status" value="1"/>
</dbReference>
<dbReference type="InterPro" id="IPR016181">
    <property type="entry name" value="Acyl_CoA_acyltransferase"/>
</dbReference>
<accession>A0A0G2ANW7</accession>
<feature type="domain" description="N-acetyltransferase" evidence="1">
    <location>
        <begin position="4"/>
        <end position="151"/>
    </location>
</feature>
<evidence type="ECO:0000313" key="3">
    <source>
        <dbReference type="Proteomes" id="UP000033870"/>
    </source>
</evidence>
<dbReference type="Proteomes" id="UP000033870">
    <property type="component" value="Unassembled WGS sequence"/>
</dbReference>
<dbReference type="CDD" id="cd04301">
    <property type="entry name" value="NAT_SF"/>
    <property type="match status" value="1"/>
</dbReference>
<evidence type="ECO:0000259" key="1">
    <source>
        <dbReference type="PROSITE" id="PS51186"/>
    </source>
</evidence>
<name>A0A0G2ANW7_9BACT</name>
<evidence type="ECO:0000313" key="2">
    <source>
        <dbReference type="EMBL" id="KKW43042.1"/>
    </source>
</evidence>
<gene>
    <name evidence="2" type="ORF">UY92_C0001G0056</name>
</gene>
<dbReference type="Gene3D" id="3.40.630.30">
    <property type="match status" value="1"/>
</dbReference>
<dbReference type="PROSITE" id="PS51186">
    <property type="entry name" value="GNAT"/>
    <property type="match status" value="1"/>
</dbReference>
<proteinExistence type="predicted"/>
<comment type="caution">
    <text evidence="2">The sequence shown here is derived from an EMBL/GenBank/DDBJ whole genome shotgun (WGS) entry which is preliminary data.</text>
</comment>